<accession>A0A4S8J957</accession>
<dbReference type="PANTHER" id="PTHR31972">
    <property type="entry name" value="EXPRESSED PROTEIN"/>
    <property type="match status" value="1"/>
</dbReference>
<feature type="region of interest" description="Disordered" evidence="1">
    <location>
        <begin position="255"/>
        <end position="281"/>
    </location>
</feature>
<dbReference type="Pfam" id="PF05910">
    <property type="entry name" value="DUF868"/>
    <property type="match status" value="1"/>
</dbReference>
<evidence type="ECO:0000256" key="1">
    <source>
        <dbReference type="SAM" id="MobiDB-lite"/>
    </source>
</evidence>
<dbReference type="PANTHER" id="PTHR31972:SF2">
    <property type="entry name" value="DUF868 FAMILY PROTEIN (DUF868)"/>
    <property type="match status" value="1"/>
</dbReference>
<comment type="caution">
    <text evidence="2">The sequence shown here is derived from an EMBL/GenBank/DDBJ whole genome shotgun (WGS) entry which is preliminary data.</text>
</comment>
<proteinExistence type="predicted"/>
<name>A0A4S8J957_MUSBA</name>
<protein>
    <recommendedName>
        <fullName evidence="4">DUF868 domain-containing protein</fullName>
    </recommendedName>
</protein>
<gene>
    <name evidence="2" type="ORF">C4D60_Mb03t11320</name>
</gene>
<reference evidence="2 3" key="1">
    <citation type="journal article" date="2019" name="Nat. Plants">
        <title>Genome sequencing of Musa balbisiana reveals subgenome evolution and function divergence in polyploid bananas.</title>
        <authorList>
            <person name="Yao X."/>
        </authorList>
    </citation>
    <scope>NUCLEOTIDE SEQUENCE [LARGE SCALE GENOMIC DNA]</scope>
    <source>
        <strain evidence="3">cv. DH-PKW</strain>
        <tissue evidence="2">Leaves</tissue>
    </source>
</reference>
<dbReference type="InterPro" id="IPR008586">
    <property type="entry name" value="DUF868_pln"/>
</dbReference>
<dbReference type="Proteomes" id="UP000317650">
    <property type="component" value="Chromosome 3"/>
</dbReference>
<evidence type="ECO:0000313" key="2">
    <source>
        <dbReference type="EMBL" id="THU58168.1"/>
    </source>
</evidence>
<organism evidence="2 3">
    <name type="scientific">Musa balbisiana</name>
    <name type="common">Banana</name>
    <dbReference type="NCBI Taxonomy" id="52838"/>
    <lineage>
        <taxon>Eukaryota</taxon>
        <taxon>Viridiplantae</taxon>
        <taxon>Streptophyta</taxon>
        <taxon>Embryophyta</taxon>
        <taxon>Tracheophyta</taxon>
        <taxon>Spermatophyta</taxon>
        <taxon>Magnoliopsida</taxon>
        <taxon>Liliopsida</taxon>
        <taxon>Zingiberales</taxon>
        <taxon>Musaceae</taxon>
        <taxon>Musa</taxon>
    </lineage>
</organism>
<sequence length="298" mass="33319">MEEPAATAHRDPAEEPTPQCSVISIYRAMVGGVPRNVTVAWTKNLMNHSLSVSIDKSNGESPLTCKVDLKPWPFWSKLKGSKSFDDDSERLDVFWNLRSAKFSDGPEPLENYYVALVCGEEVVMLLGDLKKKAYRKTRSRPSLDDVTLLSKKENVFGKKCFSSRVKFDDRKKEHDIIVVNSISGHKDPEMWISIDGIVLIHVSNLQWKFRGNETVWVEQVPVQVFWDVHGWLFRGPGSGHALFIFKPGLPASAAAGNRGSSGKPTSSRGNNSESSLVSSCGRGGSQEFCFFLYAWRMD</sequence>
<evidence type="ECO:0000313" key="3">
    <source>
        <dbReference type="Proteomes" id="UP000317650"/>
    </source>
</evidence>
<dbReference type="EMBL" id="PYDT01000006">
    <property type="protein sequence ID" value="THU58168.1"/>
    <property type="molecule type" value="Genomic_DNA"/>
</dbReference>
<dbReference type="AlphaFoldDB" id="A0A4S8J957"/>
<keyword evidence="3" id="KW-1185">Reference proteome</keyword>
<feature type="compositionally biased region" description="Polar residues" evidence="1">
    <location>
        <begin position="263"/>
        <end position="278"/>
    </location>
</feature>
<evidence type="ECO:0008006" key="4">
    <source>
        <dbReference type="Google" id="ProtNLM"/>
    </source>
</evidence>